<comment type="caution">
    <text evidence="1">The sequence shown here is derived from an EMBL/GenBank/DDBJ whole genome shotgun (WGS) entry which is preliminary data.</text>
</comment>
<organism evidence="1 2">
    <name type="scientific">Peronosclerospora sorghi</name>
    <dbReference type="NCBI Taxonomy" id="230839"/>
    <lineage>
        <taxon>Eukaryota</taxon>
        <taxon>Sar</taxon>
        <taxon>Stramenopiles</taxon>
        <taxon>Oomycota</taxon>
        <taxon>Peronosporomycetes</taxon>
        <taxon>Peronosporales</taxon>
        <taxon>Peronosporaceae</taxon>
        <taxon>Peronosclerospora</taxon>
    </lineage>
</organism>
<dbReference type="EMBL" id="CM047581">
    <property type="protein sequence ID" value="KAI9916434.1"/>
    <property type="molecule type" value="Genomic_DNA"/>
</dbReference>
<sequence>MTVFDEIRQIKWAETQRVPELSPYSAQTVFQLKANKVKLWNHDSSTSRARTPHEATLNTPTSSTCYGTVQCGDGVGRLPRTLATTGREPHRRRTTCVFQPRDA</sequence>
<proteinExistence type="predicted"/>
<evidence type="ECO:0000313" key="2">
    <source>
        <dbReference type="Proteomes" id="UP001163321"/>
    </source>
</evidence>
<keyword evidence="2" id="KW-1185">Reference proteome</keyword>
<evidence type="ECO:0000313" key="1">
    <source>
        <dbReference type="EMBL" id="KAI9916434.1"/>
    </source>
</evidence>
<reference evidence="1 2" key="1">
    <citation type="journal article" date="2022" name="bioRxiv">
        <title>The genome of the oomycete Peronosclerospora sorghi, a cosmopolitan pathogen of maize and sorghum, is inflated with dispersed pseudogenes.</title>
        <authorList>
            <person name="Fletcher K."/>
            <person name="Martin F."/>
            <person name="Isakeit T."/>
            <person name="Cavanaugh K."/>
            <person name="Magill C."/>
            <person name="Michelmore R."/>
        </authorList>
    </citation>
    <scope>NUCLEOTIDE SEQUENCE [LARGE SCALE GENOMIC DNA]</scope>
    <source>
        <strain evidence="1">P6</strain>
    </source>
</reference>
<name>A0ACC0WCB3_9STRA</name>
<gene>
    <name evidence="1" type="ORF">PsorP6_017856</name>
</gene>
<accession>A0ACC0WCB3</accession>
<dbReference type="Proteomes" id="UP001163321">
    <property type="component" value="Chromosome 2"/>
</dbReference>
<protein>
    <submittedName>
        <fullName evidence="1">Uncharacterized protein</fullName>
    </submittedName>
</protein>